<dbReference type="EMBL" id="KZ508085">
    <property type="protein sequence ID" value="PKU35714.1"/>
    <property type="molecule type" value="Genomic_DNA"/>
</dbReference>
<evidence type="ECO:0000313" key="3">
    <source>
        <dbReference type="Proteomes" id="UP000233556"/>
    </source>
</evidence>
<accession>A0A2I0TPH5</accession>
<keyword evidence="3" id="KW-1185">Reference proteome</keyword>
<dbReference type="Proteomes" id="UP000233556">
    <property type="component" value="Unassembled WGS sequence"/>
</dbReference>
<evidence type="ECO:0000256" key="1">
    <source>
        <dbReference type="SAM" id="MobiDB-lite"/>
    </source>
</evidence>
<protein>
    <submittedName>
        <fullName evidence="2">Uncharacterized protein</fullName>
    </submittedName>
</protein>
<name>A0A2I0TPH5_LIMLA</name>
<sequence length="87" mass="9607">MKICSQRPPAARGGQWRAMHRASKKSKGAIGLLEKAFLETSEETCVWFLVAGPKGKPKGKFLSCQDASESKKICSQDIFFTDLTQQS</sequence>
<organism evidence="2 3">
    <name type="scientific">Limosa lapponica baueri</name>
    <dbReference type="NCBI Taxonomy" id="1758121"/>
    <lineage>
        <taxon>Eukaryota</taxon>
        <taxon>Metazoa</taxon>
        <taxon>Chordata</taxon>
        <taxon>Craniata</taxon>
        <taxon>Vertebrata</taxon>
        <taxon>Euteleostomi</taxon>
        <taxon>Archelosauria</taxon>
        <taxon>Archosauria</taxon>
        <taxon>Dinosauria</taxon>
        <taxon>Saurischia</taxon>
        <taxon>Theropoda</taxon>
        <taxon>Coelurosauria</taxon>
        <taxon>Aves</taxon>
        <taxon>Neognathae</taxon>
        <taxon>Neoaves</taxon>
        <taxon>Charadriiformes</taxon>
        <taxon>Scolopacidae</taxon>
        <taxon>Limosa</taxon>
    </lineage>
</organism>
<evidence type="ECO:0000313" key="2">
    <source>
        <dbReference type="EMBL" id="PKU35714.1"/>
    </source>
</evidence>
<gene>
    <name evidence="2" type="ORF">llap_13982</name>
</gene>
<reference evidence="3" key="1">
    <citation type="submission" date="2017-11" db="EMBL/GenBank/DDBJ databases">
        <authorList>
            <person name="Lima N.C."/>
            <person name="Parody-Merino A.M."/>
            <person name="Battley P.F."/>
            <person name="Fidler A.E."/>
            <person name="Prosdocimi F."/>
        </authorList>
    </citation>
    <scope>NUCLEOTIDE SEQUENCE [LARGE SCALE GENOMIC DNA]</scope>
</reference>
<dbReference type="AlphaFoldDB" id="A0A2I0TPH5"/>
<proteinExistence type="predicted"/>
<feature type="region of interest" description="Disordered" evidence="1">
    <location>
        <begin position="1"/>
        <end position="22"/>
    </location>
</feature>
<reference evidence="3" key="2">
    <citation type="submission" date="2017-12" db="EMBL/GenBank/DDBJ databases">
        <title>Genome sequence of the Bar-tailed Godwit (Limosa lapponica baueri).</title>
        <authorList>
            <person name="Lima N.C.B."/>
            <person name="Parody-Merino A.M."/>
            <person name="Battley P.F."/>
            <person name="Fidler A.E."/>
            <person name="Prosdocimi F."/>
        </authorList>
    </citation>
    <scope>NUCLEOTIDE SEQUENCE [LARGE SCALE GENOMIC DNA]</scope>
</reference>